<organism evidence="4 5">
    <name type="scientific">Funneliformis geosporum</name>
    <dbReference type="NCBI Taxonomy" id="1117311"/>
    <lineage>
        <taxon>Eukaryota</taxon>
        <taxon>Fungi</taxon>
        <taxon>Fungi incertae sedis</taxon>
        <taxon>Mucoromycota</taxon>
        <taxon>Glomeromycotina</taxon>
        <taxon>Glomeromycetes</taxon>
        <taxon>Glomerales</taxon>
        <taxon>Glomeraceae</taxon>
        <taxon>Funneliformis</taxon>
    </lineage>
</organism>
<dbReference type="GO" id="GO:0016405">
    <property type="term" value="F:CoA-ligase activity"/>
    <property type="evidence" value="ECO:0007669"/>
    <property type="project" value="TreeGrafter"/>
</dbReference>
<keyword evidence="2" id="KW-0436">Ligase</keyword>
<evidence type="ECO:0000313" key="4">
    <source>
        <dbReference type="EMBL" id="CAI2186192.1"/>
    </source>
</evidence>
<protein>
    <submittedName>
        <fullName evidence="4">10608_t:CDS:1</fullName>
    </submittedName>
</protein>
<comment type="caution">
    <text evidence="4">The sequence shown here is derived from an EMBL/GenBank/DDBJ whole genome shotgun (WGS) entry which is preliminary data.</text>
</comment>
<gene>
    <name evidence="4" type="ORF">FWILDA_LOCUS12452</name>
</gene>
<evidence type="ECO:0000313" key="5">
    <source>
        <dbReference type="Proteomes" id="UP001153678"/>
    </source>
</evidence>
<evidence type="ECO:0000256" key="1">
    <source>
        <dbReference type="ARBA" id="ARBA00006432"/>
    </source>
</evidence>
<dbReference type="SUPFAM" id="SSF56801">
    <property type="entry name" value="Acetyl-CoA synthetase-like"/>
    <property type="match status" value="1"/>
</dbReference>
<proteinExistence type="inferred from homology"/>
<name>A0A9W4SZF5_9GLOM</name>
<sequence length="66" mass="7209">SCVILSKFELGIFCRAIQDYKVNLAPIVPPVVLLLVKSPIARKYDLSSLRLAISAAAPLSKDLIKQ</sequence>
<dbReference type="Gene3D" id="3.40.50.980">
    <property type="match status" value="1"/>
</dbReference>
<dbReference type="PANTHER" id="PTHR24096:SF149">
    <property type="entry name" value="AMP-BINDING DOMAIN-CONTAINING PROTEIN-RELATED"/>
    <property type="match status" value="1"/>
</dbReference>
<dbReference type="InterPro" id="IPR000873">
    <property type="entry name" value="AMP-dep_synth/lig_dom"/>
</dbReference>
<accession>A0A9W4SZF5</accession>
<dbReference type="Proteomes" id="UP001153678">
    <property type="component" value="Unassembled WGS sequence"/>
</dbReference>
<dbReference type="AlphaFoldDB" id="A0A9W4SZF5"/>
<dbReference type="EMBL" id="CAMKVN010004040">
    <property type="protein sequence ID" value="CAI2186192.1"/>
    <property type="molecule type" value="Genomic_DNA"/>
</dbReference>
<reference evidence="4" key="1">
    <citation type="submission" date="2022-08" db="EMBL/GenBank/DDBJ databases">
        <authorList>
            <person name="Kallberg Y."/>
            <person name="Tangrot J."/>
            <person name="Rosling A."/>
        </authorList>
    </citation>
    <scope>NUCLEOTIDE SEQUENCE</scope>
    <source>
        <strain evidence="4">Wild A</strain>
    </source>
</reference>
<evidence type="ECO:0000256" key="2">
    <source>
        <dbReference type="ARBA" id="ARBA00022598"/>
    </source>
</evidence>
<keyword evidence="5" id="KW-1185">Reference proteome</keyword>
<feature type="domain" description="AMP-dependent synthetase/ligase" evidence="3">
    <location>
        <begin position="3"/>
        <end position="65"/>
    </location>
</feature>
<dbReference type="PANTHER" id="PTHR24096">
    <property type="entry name" value="LONG-CHAIN-FATTY-ACID--COA LIGASE"/>
    <property type="match status" value="1"/>
</dbReference>
<evidence type="ECO:0000259" key="3">
    <source>
        <dbReference type="Pfam" id="PF00501"/>
    </source>
</evidence>
<comment type="similarity">
    <text evidence="1">Belongs to the ATP-dependent AMP-binding enzyme family.</text>
</comment>
<feature type="non-terminal residue" evidence="4">
    <location>
        <position position="1"/>
    </location>
</feature>
<dbReference type="Pfam" id="PF00501">
    <property type="entry name" value="AMP-binding"/>
    <property type="match status" value="1"/>
</dbReference>